<dbReference type="InterPro" id="IPR002586">
    <property type="entry name" value="CobQ/CobB/MinD/ParA_Nub-bd_dom"/>
</dbReference>
<sequence length="253" mass="28293">MSAKTGSICPELPPLATSPPLPIIVVNGDKGGVGKSLIARIFAAFLRSAGYLVIGFDCDARNAHLDRYYRSVMPVTRAYLRHTDGWALLLDGWENSPPNAVLLVDMPGNIGDAMEREMHRVHRGVAKLNRDILHVWVIDEEQDSITLLNRVKGFAPPEQTLIVMNGRFGDSPRSFVLWHESELRDELLAAGASETFVPALQIRPRTKIARARCPFDDLSMLTLSVSEQVDFELWWDDVIRAFRPFCVQSGLVQ</sequence>
<dbReference type="Proteomes" id="UP000628109">
    <property type="component" value="Unassembled WGS sequence"/>
</dbReference>
<dbReference type="SUPFAM" id="SSF52540">
    <property type="entry name" value="P-loop containing nucleoside triphosphate hydrolases"/>
    <property type="match status" value="1"/>
</dbReference>
<feature type="domain" description="CobQ/CobB/MinD/ParA nucleotide binding" evidence="1">
    <location>
        <begin position="24"/>
        <end position="62"/>
    </location>
</feature>
<proteinExistence type="predicted"/>
<gene>
    <name evidence="2" type="ORF">GCM10019071_15100</name>
</gene>
<organism evidence="2 3">
    <name type="scientific">Sphingobium fuliginis (strain ATCC 27551)</name>
    <dbReference type="NCBI Taxonomy" id="336203"/>
    <lineage>
        <taxon>Bacteria</taxon>
        <taxon>Pseudomonadati</taxon>
        <taxon>Pseudomonadota</taxon>
        <taxon>Alphaproteobacteria</taxon>
        <taxon>Sphingomonadales</taxon>
        <taxon>Sphingomonadaceae</taxon>
        <taxon>Sphingobium</taxon>
    </lineage>
</organism>
<name>A0ABQ1EU96_SPHSA</name>
<keyword evidence="3" id="KW-1185">Reference proteome</keyword>
<comment type="caution">
    <text evidence="2">The sequence shown here is derived from an EMBL/GenBank/DDBJ whole genome shotgun (WGS) entry which is preliminary data.</text>
</comment>
<accession>A0ABQ1EU96</accession>
<reference evidence="3" key="1">
    <citation type="journal article" date="2019" name="Int. J. Syst. Evol. Microbiol.">
        <title>The Global Catalogue of Microorganisms (GCM) 10K type strain sequencing project: providing services to taxonomists for standard genome sequencing and annotation.</title>
        <authorList>
            <consortium name="The Broad Institute Genomics Platform"/>
            <consortium name="The Broad Institute Genome Sequencing Center for Infectious Disease"/>
            <person name="Wu L."/>
            <person name="Ma J."/>
        </authorList>
    </citation>
    <scope>NUCLEOTIDE SEQUENCE [LARGE SCALE GENOMIC DNA]</scope>
    <source>
        <strain evidence="3">CCM 7327</strain>
    </source>
</reference>
<protein>
    <recommendedName>
        <fullName evidence="1">CobQ/CobB/MinD/ParA nucleotide binding domain-containing protein</fullName>
    </recommendedName>
</protein>
<evidence type="ECO:0000313" key="3">
    <source>
        <dbReference type="Proteomes" id="UP000628109"/>
    </source>
</evidence>
<dbReference type="Gene3D" id="3.40.50.300">
    <property type="entry name" value="P-loop containing nucleotide triphosphate hydrolases"/>
    <property type="match status" value="1"/>
</dbReference>
<dbReference type="EMBL" id="BMDU01000002">
    <property type="protein sequence ID" value="GFZ86601.1"/>
    <property type="molecule type" value="Genomic_DNA"/>
</dbReference>
<dbReference type="CDD" id="cd01983">
    <property type="entry name" value="SIMIBI"/>
    <property type="match status" value="1"/>
</dbReference>
<evidence type="ECO:0000259" key="1">
    <source>
        <dbReference type="Pfam" id="PF01656"/>
    </source>
</evidence>
<dbReference type="RefSeq" id="WP_130029923.1">
    <property type="nucleotide sequence ID" value="NZ_BMDU01000002.1"/>
</dbReference>
<evidence type="ECO:0000313" key="2">
    <source>
        <dbReference type="EMBL" id="GFZ86601.1"/>
    </source>
</evidence>
<dbReference type="Pfam" id="PF01656">
    <property type="entry name" value="CbiA"/>
    <property type="match status" value="1"/>
</dbReference>
<dbReference type="InterPro" id="IPR027417">
    <property type="entry name" value="P-loop_NTPase"/>
</dbReference>